<feature type="domain" description="NACHT-NTPase and P-loop NTPases N-terminal" evidence="2">
    <location>
        <begin position="8"/>
        <end position="129"/>
    </location>
</feature>
<dbReference type="OrthoDB" id="5102622at2759"/>
<sequence length="202" mass="22536">MDLVLAWIDQTTQALEDAQAAYISLSNDNRFKFSFHRAGKGLAEVKAVLEHIKSLLIERQSQGGDATSGRKSLRNCKDAADKSTRVFDHVARAPEDARLKEYYIYLAHQGLGERVEVLVKEMMQLVCDLAQQVGIKECIKEKLEELEWQIAKLEEELEALSQKEEKGGTILGCQYNAKDLATQFNNTGTGAQNNGTMLEKSG</sequence>
<dbReference type="VEuPathDB" id="FungiDB:HZS61_001856"/>
<gene>
    <name evidence="3" type="ORF">FRV6_01147</name>
</gene>
<feature type="coiled-coil region" evidence="1">
    <location>
        <begin position="136"/>
        <end position="163"/>
    </location>
</feature>
<dbReference type="VEuPathDB" id="FungiDB:FOC1_g10009785"/>
<evidence type="ECO:0000313" key="3">
    <source>
        <dbReference type="EMBL" id="SCO76935.1"/>
    </source>
</evidence>
<dbReference type="InterPro" id="IPR031352">
    <property type="entry name" value="SesA"/>
</dbReference>
<dbReference type="Pfam" id="PF17107">
    <property type="entry name" value="SesA"/>
    <property type="match status" value="1"/>
</dbReference>
<keyword evidence="1" id="KW-0175">Coiled coil</keyword>
<accession>A0A2H3SU88</accession>
<name>A0A2H3SU88_FUSOX</name>
<proteinExistence type="predicted"/>
<dbReference type="AlphaFoldDB" id="A0A2H3SU88"/>
<evidence type="ECO:0000313" key="4">
    <source>
        <dbReference type="Proteomes" id="UP000219369"/>
    </source>
</evidence>
<protein>
    <recommendedName>
        <fullName evidence="2">NACHT-NTPase and P-loop NTPases N-terminal domain-containing protein</fullName>
    </recommendedName>
</protein>
<organism evidence="3 4">
    <name type="scientific">Fusarium oxysporum</name>
    <name type="common">Fusarium vascular wilt</name>
    <dbReference type="NCBI Taxonomy" id="5507"/>
    <lineage>
        <taxon>Eukaryota</taxon>
        <taxon>Fungi</taxon>
        <taxon>Dikarya</taxon>
        <taxon>Ascomycota</taxon>
        <taxon>Pezizomycotina</taxon>
        <taxon>Sordariomycetes</taxon>
        <taxon>Hypocreomycetidae</taxon>
        <taxon>Hypocreales</taxon>
        <taxon>Nectriaceae</taxon>
        <taxon>Fusarium</taxon>
        <taxon>Fusarium oxysporum species complex</taxon>
    </lineage>
</organism>
<evidence type="ECO:0000256" key="1">
    <source>
        <dbReference type="SAM" id="Coils"/>
    </source>
</evidence>
<evidence type="ECO:0000259" key="2">
    <source>
        <dbReference type="Pfam" id="PF17107"/>
    </source>
</evidence>
<dbReference type="EMBL" id="FMJY01000001">
    <property type="protein sequence ID" value="SCO76935.1"/>
    <property type="molecule type" value="Genomic_DNA"/>
</dbReference>
<dbReference type="Proteomes" id="UP000219369">
    <property type="component" value="Unassembled WGS sequence"/>
</dbReference>
<reference evidence="4" key="1">
    <citation type="submission" date="2016-09" db="EMBL/GenBank/DDBJ databases">
        <authorList>
            <person name="Guldener U."/>
        </authorList>
    </citation>
    <scope>NUCLEOTIDE SEQUENCE [LARGE SCALE GENOMIC DNA]</scope>
    <source>
        <strain evidence="4">V64-1</strain>
    </source>
</reference>